<evidence type="ECO:0000313" key="6">
    <source>
        <dbReference type="EMBL" id="NNJ25917.1"/>
    </source>
</evidence>
<dbReference type="Proteomes" id="UP000609651">
    <property type="component" value="Unassembled WGS sequence"/>
</dbReference>
<evidence type="ECO:0000256" key="2">
    <source>
        <dbReference type="ARBA" id="ARBA00022692"/>
    </source>
</evidence>
<feature type="transmembrane region" description="Helical" evidence="5">
    <location>
        <begin position="220"/>
        <end position="238"/>
    </location>
</feature>
<organism evidence="6 7">
    <name type="scientific">Alienimonas chondri</name>
    <dbReference type="NCBI Taxonomy" id="2681879"/>
    <lineage>
        <taxon>Bacteria</taxon>
        <taxon>Pseudomonadati</taxon>
        <taxon>Planctomycetota</taxon>
        <taxon>Planctomycetia</taxon>
        <taxon>Planctomycetales</taxon>
        <taxon>Planctomycetaceae</taxon>
        <taxon>Alienimonas</taxon>
    </lineage>
</organism>
<dbReference type="RefSeq" id="WP_171186410.1">
    <property type="nucleotide sequence ID" value="NZ_WTPX01000054.1"/>
</dbReference>
<name>A0ABX1VCS8_9PLAN</name>
<feature type="transmembrane region" description="Helical" evidence="5">
    <location>
        <begin position="12"/>
        <end position="36"/>
    </location>
</feature>
<dbReference type="EMBL" id="WTPX01000054">
    <property type="protein sequence ID" value="NNJ25917.1"/>
    <property type="molecule type" value="Genomic_DNA"/>
</dbReference>
<dbReference type="InterPro" id="IPR002781">
    <property type="entry name" value="TM_pro_TauE-like"/>
</dbReference>
<gene>
    <name evidence="6" type="ORF">LzC2_19940</name>
</gene>
<comment type="subcellular location">
    <subcellularLocation>
        <location evidence="5">Cell membrane</location>
        <topology evidence="5">Multi-pass membrane protein</topology>
    </subcellularLocation>
    <subcellularLocation>
        <location evidence="1">Membrane</location>
        <topology evidence="1">Multi-pass membrane protein</topology>
    </subcellularLocation>
</comment>
<evidence type="ECO:0000313" key="7">
    <source>
        <dbReference type="Proteomes" id="UP000609651"/>
    </source>
</evidence>
<feature type="transmembrane region" description="Helical" evidence="5">
    <location>
        <begin position="153"/>
        <end position="186"/>
    </location>
</feature>
<keyword evidence="4 5" id="KW-0472">Membrane</keyword>
<proteinExistence type="inferred from homology"/>
<sequence length="272" mass="27292">MIEAAPWVLSGAIVGALLGMTGGGGSLLAVPLLVYVHALSPQAAVGMSLATVGATAAWGAVRRWREGLLDLRIGLIVSVAGMLGAPAGAWVAGQLSPNVLLAAFAGLMLLAAARMGWTARPDSGHEAQAFHPAPQSACRTGDSGRLALTSRCAAVLAAAGLFVGVLSGLFGVGGGFVIVPALVLLAGMEIRRAVATSLLVVALVGLSGFLSHQIGGERLPLGPLGLFTAGGVVGLEIGSRIARRLPAHRLQQLFAGVIVLAAAAMLWEAVPS</sequence>
<reference evidence="6 7" key="1">
    <citation type="journal article" date="2020" name="Syst. Appl. Microbiol.">
        <title>Alienimonas chondri sp. nov., a novel planctomycete isolated from the biofilm of the red alga Chondrus crispus.</title>
        <authorList>
            <person name="Vitorino I."/>
            <person name="Albuquerque L."/>
            <person name="Wiegand S."/>
            <person name="Kallscheuer N."/>
            <person name="da Costa M.S."/>
            <person name="Lobo-da-Cunha A."/>
            <person name="Jogler C."/>
            <person name="Lage O.M."/>
        </authorList>
    </citation>
    <scope>NUCLEOTIDE SEQUENCE [LARGE SCALE GENOMIC DNA]</scope>
    <source>
        <strain evidence="6 7">LzC2</strain>
    </source>
</reference>
<accession>A0ABX1VCS8</accession>
<evidence type="ECO:0000256" key="3">
    <source>
        <dbReference type="ARBA" id="ARBA00022989"/>
    </source>
</evidence>
<feature type="transmembrane region" description="Helical" evidence="5">
    <location>
        <begin position="43"/>
        <end position="61"/>
    </location>
</feature>
<evidence type="ECO:0000256" key="1">
    <source>
        <dbReference type="ARBA" id="ARBA00004141"/>
    </source>
</evidence>
<feature type="transmembrane region" description="Helical" evidence="5">
    <location>
        <begin position="250"/>
        <end position="270"/>
    </location>
</feature>
<evidence type="ECO:0000256" key="4">
    <source>
        <dbReference type="ARBA" id="ARBA00023136"/>
    </source>
</evidence>
<keyword evidence="5" id="KW-1003">Cell membrane</keyword>
<feature type="transmembrane region" description="Helical" evidence="5">
    <location>
        <begin position="73"/>
        <end position="92"/>
    </location>
</feature>
<dbReference type="Pfam" id="PF01925">
    <property type="entry name" value="TauE"/>
    <property type="match status" value="1"/>
</dbReference>
<evidence type="ECO:0000256" key="5">
    <source>
        <dbReference type="RuleBase" id="RU363041"/>
    </source>
</evidence>
<comment type="caution">
    <text evidence="6">The sequence shown here is derived from an EMBL/GenBank/DDBJ whole genome shotgun (WGS) entry which is preliminary data.</text>
</comment>
<comment type="similarity">
    <text evidence="5">Belongs to the 4-toluene sulfonate uptake permease (TSUP) (TC 2.A.102) family.</text>
</comment>
<keyword evidence="2 5" id="KW-0812">Transmembrane</keyword>
<keyword evidence="3 5" id="KW-1133">Transmembrane helix</keyword>
<dbReference type="PANTHER" id="PTHR43701:SF2">
    <property type="entry name" value="MEMBRANE TRANSPORTER PROTEIN YJNA-RELATED"/>
    <property type="match status" value="1"/>
</dbReference>
<feature type="transmembrane region" description="Helical" evidence="5">
    <location>
        <begin position="193"/>
        <end position="214"/>
    </location>
</feature>
<dbReference type="PANTHER" id="PTHR43701">
    <property type="entry name" value="MEMBRANE TRANSPORTER PROTEIN MJ0441-RELATED"/>
    <property type="match status" value="1"/>
</dbReference>
<dbReference type="InterPro" id="IPR051598">
    <property type="entry name" value="TSUP/Inactive_protease-like"/>
</dbReference>
<keyword evidence="7" id="KW-1185">Reference proteome</keyword>
<protein>
    <recommendedName>
        <fullName evidence="5">Probable membrane transporter protein</fullName>
    </recommendedName>
</protein>